<dbReference type="InterPro" id="IPR023366">
    <property type="entry name" value="ATP_synth_asu-like_sf"/>
</dbReference>
<comment type="subcellular location">
    <subcellularLocation>
        <location evidence="15">Cell inner membrane</location>
        <topology evidence="15">Peripheral membrane protein</topology>
    </subcellularLocation>
    <subcellularLocation>
        <location evidence="2">Membrane</location>
    </subcellularLocation>
</comment>
<reference evidence="19" key="1">
    <citation type="submission" date="2009-10" db="EMBL/GenBank/DDBJ databases">
        <title>Complete genome sequence of Nitrosococcus halophilus Nc4, a salt-adapted, aerobic obligate ammonia-oxidizing sulfur purple bacterium.</title>
        <authorList>
            <consortium name="US DOE Joint Genome Institute"/>
            <person name="Campbell M.A."/>
            <person name="Malfatti S.A."/>
            <person name="Chain P.S.G."/>
            <person name="Heidelberg J.F."/>
            <person name="Ward N.L."/>
            <person name="Ward B.B."/>
            <person name="Klotz M.G."/>
        </authorList>
    </citation>
    <scope>NUCLEOTIDE SEQUENCE</scope>
    <source>
        <strain evidence="19">Nc 4</strain>
    </source>
</reference>
<comment type="similarity">
    <text evidence="13">Belongs to the ATPase alpha/beta chains family. T3SS ATPase subfamily.</text>
</comment>
<dbReference type="InterPro" id="IPR020003">
    <property type="entry name" value="ATPase_a/bsu_AS"/>
</dbReference>
<dbReference type="PANTHER" id="PTHR48082">
    <property type="entry name" value="ATP SYNTHASE SUBUNIT ALPHA, MITOCHONDRIAL"/>
    <property type="match status" value="1"/>
</dbReference>
<evidence type="ECO:0000259" key="17">
    <source>
        <dbReference type="Pfam" id="PF00306"/>
    </source>
</evidence>
<gene>
    <name evidence="15" type="primary">atpA</name>
    <name evidence="19" type="ordered locus">Nhal_2236</name>
</gene>
<keyword evidence="7 15" id="KW-0067">ATP-binding</keyword>
<dbReference type="OrthoDB" id="9803053at2"/>
<comment type="subunit">
    <text evidence="15">F-type ATPases have 2 components, CF(1) - the catalytic core - and CF(0) - the membrane proton channel. CF(1) has five subunits: alpha(3), beta(3), gamma(1), delta(1), epsilon(1). CF(0) has three main subunits: a(1), b(2) and c(9-12). The alpha and beta chains form an alternating ring which encloses part of the gamma chain. CF(1) is attached to CF(0) by a central stalk formed by the gamma and epsilon chains, while a peripheral stalk is formed by the delta and b chains.</text>
</comment>
<keyword evidence="10 15" id="KW-0472">Membrane</keyword>
<dbReference type="GO" id="GO:0046933">
    <property type="term" value="F:proton-transporting ATP synthase activity, rotational mechanism"/>
    <property type="evidence" value="ECO:0007669"/>
    <property type="project" value="UniProtKB-UniRule"/>
</dbReference>
<evidence type="ECO:0000313" key="19">
    <source>
        <dbReference type="EMBL" id="ADE15327.1"/>
    </source>
</evidence>
<evidence type="ECO:0000256" key="15">
    <source>
        <dbReference type="HAMAP-Rule" id="MF_01346"/>
    </source>
</evidence>
<evidence type="ECO:0000256" key="13">
    <source>
        <dbReference type="ARBA" id="ARBA00024342"/>
    </source>
</evidence>
<dbReference type="AlphaFoldDB" id="D5C5A4"/>
<evidence type="ECO:0000256" key="14">
    <source>
        <dbReference type="ARBA" id="ARBA00026013"/>
    </source>
</evidence>
<dbReference type="CDD" id="cd18116">
    <property type="entry name" value="ATP-synt_F1_alpha_N"/>
    <property type="match status" value="1"/>
</dbReference>
<dbReference type="STRING" id="472759.Nhal_2236"/>
<dbReference type="HOGENOM" id="CLU_010091_2_1_6"/>
<dbReference type="FunFam" id="3.40.50.300:FF:002432">
    <property type="entry name" value="ATP synthase subunit alpha, mitochondrial"/>
    <property type="match status" value="1"/>
</dbReference>
<evidence type="ECO:0000256" key="10">
    <source>
        <dbReference type="ARBA" id="ARBA00023136"/>
    </source>
</evidence>
<feature type="domain" description="ATPase F1/V1/A1 complex alpha/beta subunit N-terminal" evidence="18">
    <location>
        <begin position="31"/>
        <end position="96"/>
    </location>
</feature>
<dbReference type="SUPFAM" id="SSF47917">
    <property type="entry name" value="C-terminal domain of alpha and beta subunits of F1 ATP synthase"/>
    <property type="match status" value="1"/>
</dbReference>
<evidence type="ECO:0000256" key="11">
    <source>
        <dbReference type="ARBA" id="ARBA00023196"/>
    </source>
</evidence>
<dbReference type="Gene3D" id="1.20.150.20">
    <property type="entry name" value="ATP synthase alpha/beta chain, C-terminal domain"/>
    <property type="match status" value="1"/>
</dbReference>
<dbReference type="InterPro" id="IPR000194">
    <property type="entry name" value="ATPase_F1/V1/A1_a/bsu_nucl-bd"/>
</dbReference>
<dbReference type="Gene3D" id="3.40.50.300">
    <property type="entry name" value="P-loop containing nucleotide triphosphate hydrolases"/>
    <property type="match status" value="1"/>
</dbReference>
<evidence type="ECO:0000256" key="12">
    <source>
        <dbReference type="ARBA" id="ARBA00023310"/>
    </source>
</evidence>
<dbReference type="InterPro" id="IPR036121">
    <property type="entry name" value="ATPase_F1/V1/A1_a/bsu_N_sf"/>
</dbReference>
<evidence type="ECO:0000313" key="20">
    <source>
        <dbReference type="Proteomes" id="UP000001844"/>
    </source>
</evidence>
<dbReference type="GO" id="GO:0005886">
    <property type="term" value="C:plasma membrane"/>
    <property type="evidence" value="ECO:0007669"/>
    <property type="project" value="UniProtKB-SubCell"/>
</dbReference>
<evidence type="ECO:0000256" key="3">
    <source>
        <dbReference type="ARBA" id="ARBA00022448"/>
    </source>
</evidence>
<dbReference type="GO" id="GO:0016787">
    <property type="term" value="F:hydrolase activity"/>
    <property type="evidence" value="ECO:0007669"/>
    <property type="project" value="UniProtKB-KW"/>
</dbReference>
<dbReference type="eggNOG" id="COG0056">
    <property type="taxonomic scope" value="Bacteria"/>
</dbReference>
<dbReference type="Pfam" id="PF00306">
    <property type="entry name" value="ATP-synt_ab_C"/>
    <property type="match status" value="1"/>
</dbReference>
<dbReference type="Pfam" id="PF00006">
    <property type="entry name" value="ATP-synt_ab"/>
    <property type="match status" value="1"/>
</dbReference>
<dbReference type="GO" id="GO:0045259">
    <property type="term" value="C:proton-transporting ATP synthase complex"/>
    <property type="evidence" value="ECO:0007669"/>
    <property type="project" value="UniProtKB-KW"/>
</dbReference>
<keyword evidence="8 15" id="KW-1278">Translocase</keyword>
<evidence type="ECO:0000259" key="18">
    <source>
        <dbReference type="Pfam" id="PF02874"/>
    </source>
</evidence>
<evidence type="ECO:0000256" key="8">
    <source>
        <dbReference type="ARBA" id="ARBA00022967"/>
    </source>
</evidence>
<evidence type="ECO:0000256" key="2">
    <source>
        <dbReference type="ARBA" id="ARBA00004370"/>
    </source>
</evidence>
<keyword evidence="6 15" id="KW-0375">Hydrogen ion transport</keyword>
<keyword evidence="15" id="KW-0997">Cell inner membrane</keyword>
<dbReference type="KEGG" id="nhl:Nhal_2236"/>
<keyword evidence="20" id="KW-1185">Reference proteome</keyword>
<dbReference type="CDD" id="cd01132">
    <property type="entry name" value="F1-ATPase_alpha_CD"/>
    <property type="match status" value="1"/>
</dbReference>
<organism evidence="19 20">
    <name type="scientific">Nitrosococcus halophilus (strain Nc4)</name>
    <dbReference type="NCBI Taxonomy" id="472759"/>
    <lineage>
        <taxon>Bacteria</taxon>
        <taxon>Pseudomonadati</taxon>
        <taxon>Pseudomonadota</taxon>
        <taxon>Gammaproteobacteria</taxon>
        <taxon>Chromatiales</taxon>
        <taxon>Chromatiaceae</taxon>
        <taxon>Nitrosococcus</taxon>
    </lineage>
</organism>
<dbReference type="NCBIfam" id="NF009884">
    <property type="entry name" value="PRK13343.1"/>
    <property type="match status" value="1"/>
</dbReference>
<evidence type="ECO:0000256" key="9">
    <source>
        <dbReference type="ARBA" id="ARBA00023065"/>
    </source>
</evidence>
<evidence type="ECO:0000259" key="16">
    <source>
        <dbReference type="Pfam" id="PF00006"/>
    </source>
</evidence>
<dbReference type="GO" id="GO:0043531">
    <property type="term" value="F:ADP binding"/>
    <property type="evidence" value="ECO:0007669"/>
    <property type="project" value="TreeGrafter"/>
</dbReference>
<dbReference type="GO" id="GO:0005524">
    <property type="term" value="F:ATP binding"/>
    <property type="evidence" value="ECO:0007669"/>
    <property type="project" value="UniProtKB-UniRule"/>
</dbReference>
<protein>
    <recommendedName>
        <fullName evidence="15">ATP synthase subunit alpha</fullName>
        <ecNumber evidence="15">7.1.2.2</ecNumber>
    </recommendedName>
    <alternativeName>
        <fullName evidence="15">ATP synthase F1 sector subunit alpha</fullName>
    </alternativeName>
    <alternativeName>
        <fullName evidence="15">F-ATPase subunit alpha</fullName>
    </alternativeName>
</protein>
<dbReference type="HAMAP" id="MF_01346">
    <property type="entry name" value="ATP_synth_alpha_bact"/>
    <property type="match status" value="1"/>
</dbReference>
<evidence type="ECO:0000256" key="4">
    <source>
        <dbReference type="ARBA" id="ARBA00022475"/>
    </source>
</evidence>
<comment type="subunit">
    <text evidence="14">F-type ATPases have 2 components, CF(1) - the catalytic core - and CF(0) - the membrane proton channel. CF(1) has five subunits: alpha(3), beta(3), gamma(1), delta(1), epsilon(1). CF(0) has four main subunits: a(1), b(1), b'(1) and c(9-12).</text>
</comment>
<dbReference type="InterPro" id="IPR000793">
    <property type="entry name" value="ATP_synth_asu_C"/>
</dbReference>
<feature type="domain" description="ATP synthase alpha subunit C-terminal" evidence="17">
    <location>
        <begin position="378"/>
        <end position="472"/>
    </location>
</feature>
<dbReference type="PANTHER" id="PTHR48082:SF2">
    <property type="entry name" value="ATP SYNTHASE SUBUNIT ALPHA, MITOCHONDRIAL"/>
    <property type="match status" value="1"/>
</dbReference>
<feature type="site" description="Required for activity" evidence="15">
    <location>
        <position position="366"/>
    </location>
</feature>
<dbReference type="Proteomes" id="UP000001844">
    <property type="component" value="Chromosome"/>
</dbReference>
<dbReference type="EC" id="7.1.2.2" evidence="15"/>
<evidence type="ECO:0000256" key="6">
    <source>
        <dbReference type="ARBA" id="ARBA00022781"/>
    </source>
</evidence>
<dbReference type="InterPro" id="IPR005294">
    <property type="entry name" value="ATP_synth_F1_asu"/>
</dbReference>
<dbReference type="Gene3D" id="2.40.30.20">
    <property type="match status" value="1"/>
</dbReference>
<dbReference type="InterPro" id="IPR038376">
    <property type="entry name" value="ATP_synth_asu_C_sf"/>
</dbReference>
<comment type="caution">
    <text evidence="15">Lacks conserved residue(s) required for the propagation of feature annotation.</text>
</comment>
<dbReference type="RefSeq" id="WP_013033190.1">
    <property type="nucleotide sequence ID" value="NC_013960.1"/>
</dbReference>
<dbReference type="Pfam" id="PF02874">
    <property type="entry name" value="ATP-synt_ab_N"/>
    <property type="match status" value="1"/>
</dbReference>
<dbReference type="PROSITE" id="PS00152">
    <property type="entry name" value="ATPASE_ALPHA_BETA"/>
    <property type="match status" value="1"/>
</dbReference>
<keyword evidence="4 15" id="KW-1003">Cell membrane</keyword>
<evidence type="ECO:0000256" key="1">
    <source>
        <dbReference type="ARBA" id="ARBA00003784"/>
    </source>
</evidence>
<comment type="catalytic activity">
    <reaction evidence="15">
        <text>ATP + H2O + 4 H(+)(in) = ADP + phosphate + 5 H(+)(out)</text>
        <dbReference type="Rhea" id="RHEA:57720"/>
        <dbReference type="ChEBI" id="CHEBI:15377"/>
        <dbReference type="ChEBI" id="CHEBI:15378"/>
        <dbReference type="ChEBI" id="CHEBI:30616"/>
        <dbReference type="ChEBI" id="CHEBI:43474"/>
        <dbReference type="ChEBI" id="CHEBI:456216"/>
        <dbReference type="EC" id="7.1.2.2"/>
    </reaction>
</comment>
<dbReference type="SUPFAM" id="SSF52540">
    <property type="entry name" value="P-loop containing nucleoside triphosphate hydrolases"/>
    <property type="match status" value="1"/>
</dbReference>
<keyword evidence="3 15" id="KW-0813">Transport</keyword>
<sequence>MDDLNKAGSPGPLTALDTWFEEYHFRLRITEQGNVISVGDGITWIQGLPSAKLEELLVFEEGSLGVVFHLTQELLGAILLLDTDALTSGTGVHLTGQQLSIPVGDNLLGRVIDPLGTPLDGMESPQCSERRNLEHPSPPMVTRDFVHAPLYTGIKIIDTMIPMGRGQRQLIIGDEGLGKSAIAVDTIINQKGQGVYCVYVLIGQKRSTVLRTLDTLRQYGALDYTTVVVGEANALPGLQYLAPFAGCTLAEAWMAQGKDTLVIYDDLSTHARIYRELSLLLRRPPGREAYPGDIFHLHARLLERATCLTSRYGGGSMAAMPIVETQQGEIAAYIPTNLISITDGQIYLDADLFASGFRPAIDVAKSVSRIGGKAQHFRIREEAGRMKLDYLQFLELEIFTRFGAHLEPSMQAKIRHGRVLRKLLTQNRLSPLSIKCQLAWLIAFNEGRFDPFELEAIPRQLNRLVEHIQNSSLTLDRDRNEWLQTLETWLSAIPEDKE</sequence>
<keyword evidence="11 15" id="KW-0139">CF(1)</keyword>
<feature type="domain" description="ATPase F1/V1/A1 complex alpha/beta subunit nucleotide-binding" evidence="16">
    <location>
        <begin position="153"/>
        <end position="368"/>
    </location>
</feature>
<evidence type="ECO:0000256" key="5">
    <source>
        <dbReference type="ARBA" id="ARBA00022741"/>
    </source>
</evidence>
<dbReference type="EMBL" id="CP001798">
    <property type="protein sequence ID" value="ADE15327.1"/>
    <property type="molecule type" value="Genomic_DNA"/>
</dbReference>
<keyword evidence="19" id="KW-0378">Hydrolase</keyword>
<dbReference type="InterPro" id="IPR033732">
    <property type="entry name" value="ATP_synth_F1_a_nt-bd_dom"/>
</dbReference>
<dbReference type="SUPFAM" id="SSF50615">
    <property type="entry name" value="N-terminal domain of alpha and beta subunits of F1 ATP synthase"/>
    <property type="match status" value="1"/>
</dbReference>
<dbReference type="InterPro" id="IPR027417">
    <property type="entry name" value="P-loop_NTPase"/>
</dbReference>
<dbReference type="NCBIfam" id="TIGR00962">
    <property type="entry name" value="atpA"/>
    <property type="match status" value="1"/>
</dbReference>
<evidence type="ECO:0000256" key="7">
    <source>
        <dbReference type="ARBA" id="ARBA00022840"/>
    </source>
</evidence>
<accession>D5C5A4</accession>
<dbReference type="InterPro" id="IPR004100">
    <property type="entry name" value="ATPase_F1/V1/A1_a/bsu_N"/>
</dbReference>
<keyword evidence="5 15" id="KW-0547">Nucleotide-binding</keyword>
<keyword evidence="12 15" id="KW-0066">ATP synthesis</keyword>
<comment type="function">
    <text evidence="1 15">Produces ATP from ADP in the presence of a proton gradient across the membrane. The alpha chain is a regulatory subunit.</text>
</comment>
<name>D5C5A4_NITHN</name>
<proteinExistence type="inferred from homology"/>
<keyword evidence="9 15" id="KW-0406">Ion transport</keyword>